<reference evidence="7" key="1">
    <citation type="submission" date="2021-01" db="EMBL/GenBank/DDBJ databases">
        <authorList>
            <person name="Zahm M."/>
            <person name="Roques C."/>
            <person name="Cabau C."/>
            <person name="Klopp C."/>
            <person name="Donnadieu C."/>
            <person name="Jouanno E."/>
            <person name="Lampietro C."/>
            <person name="Louis A."/>
            <person name="Herpin A."/>
            <person name="Echchiki A."/>
            <person name="Berthelot C."/>
            <person name="Parey E."/>
            <person name="Roest-Crollius H."/>
            <person name="Braasch I."/>
            <person name="Postlethwait J."/>
            <person name="Bobe J."/>
            <person name="Montfort J."/>
            <person name="Bouchez O."/>
            <person name="Begum T."/>
            <person name="Mejri S."/>
            <person name="Adams A."/>
            <person name="Chen W.-J."/>
            <person name="Guiguen Y."/>
        </authorList>
    </citation>
    <scope>NUCLEOTIDE SEQUENCE</scope>
    <source>
        <tissue evidence="7">Blood</tissue>
    </source>
</reference>
<dbReference type="Pfam" id="PF19030">
    <property type="entry name" value="TSP1_ADAMTS"/>
    <property type="match status" value="6"/>
</dbReference>
<dbReference type="FunFam" id="2.60.120.830:FF:000001">
    <property type="entry name" value="A disintegrin and metalloproteinase with thrombospondin motifs 1"/>
    <property type="match status" value="1"/>
</dbReference>
<feature type="domain" description="PLAC" evidence="6">
    <location>
        <begin position="606"/>
        <end position="643"/>
    </location>
</feature>
<evidence type="ECO:0000256" key="3">
    <source>
        <dbReference type="ARBA" id="ARBA00022729"/>
    </source>
</evidence>
<dbReference type="Pfam" id="PF08686">
    <property type="entry name" value="PLAC"/>
    <property type="match status" value="1"/>
</dbReference>
<organism evidence="7 8">
    <name type="scientific">Albula goreensis</name>
    <dbReference type="NCBI Taxonomy" id="1534307"/>
    <lineage>
        <taxon>Eukaryota</taxon>
        <taxon>Metazoa</taxon>
        <taxon>Chordata</taxon>
        <taxon>Craniata</taxon>
        <taxon>Vertebrata</taxon>
        <taxon>Euteleostomi</taxon>
        <taxon>Actinopterygii</taxon>
        <taxon>Neopterygii</taxon>
        <taxon>Teleostei</taxon>
        <taxon>Albuliformes</taxon>
        <taxon>Albulidae</taxon>
        <taxon>Albula</taxon>
    </lineage>
</organism>
<evidence type="ECO:0000313" key="8">
    <source>
        <dbReference type="Proteomes" id="UP000829720"/>
    </source>
</evidence>
<sequence length="652" mass="71836">MASTWKRTVLVALLITLSCLHSVALPWDSVFNGSPGEDLGCEGYEADICGVCGGDGLSCDVISGVWSRSTLSVGYHKILEIPFGAQDIKIQETTKSRNYLALLTPDGKSVINGNWAIDRPGIFSAAGTQLTYRRPNEIRSKAGESITALGPTTQELHVYVIYQQPDPSVSYHYILPRESSPSPQPAFPTHKLPLGGTMGLHTVEGEGFSLLDPNGNGNSVGGVHPNQVFSDLLPAPTTNGPGTQLHPDQLSPYSWRRTGSTLCSATCGTGRQRGIYNCVELETNVLVPEDLCEHAQSPVIQEEDCNTQPCPAFWDVGEWSECSKPCGPGVQHRQILCRQPQGNGSVITVTPRQCRHLEQPETSASCQLKICSEWQIRSDWTPCSVPCGVGQRTRDVKCLDNLGDVVTDEECNMKLRPEDVRNCDMGPCARSWFFTRWSDRCSAECGGGQRSRSVVCLMNHISSLPLDGCEDERPEDVMPCDLGPCQHKPEWYTGPWGQCSTECGAGMQGRSVVCLLQTNGSFEVTAPSDCTHLPRPPDTQPCQIKRCGVKWYVTEWSACSRSCEGGYQVREVRCLTDDLTESNACDPYLMPEDREECNTHPCTPEIDENCQDMYYNCNMVVQASLCVYSYYRTACCASCMRVSWRKAGLIRR</sequence>
<evidence type="ECO:0000256" key="4">
    <source>
        <dbReference type="ARBA" id="ARBA00022737"/>
    </source>
</evidence>
<dbReference type="InterPro" id="IPR010909">
    <property type="entry name" value="PLAC"/>
</dbReference>
<dbReference type="InterPro" id="IPR010294">
    <property type="entry name" value="ADAMTS_spacer1"/>
</dbReference>
<dbReference type="PANTHER" id="PTHR13723">
    <property type="entry name" value="ADAMTS A DISINTEGRIN AND METALLOPROTEASE WITH THROMBOSPONDIN MOTIFS PROTEASE"/>
    <property type="match status" value="1"/>
</dbReference>
<dbReference type="PROSITE" id="PS50092">
    <property type="entry name" value="TSP1"/>
    <property type="match status" value="6"/>
</dbReference>
<dbReference type="Pfam" id="PF05986">
    <property type="entry name" value="ADAMTS_spacer1"/>
    <property type="match status" value="1"/>
</dbReference>
<proteinExistence type="predicted"/>
<dbReference type="AlphaFoldDB" id="A0A8T3CIS0"/>
<comment type="caution">
    <text evidence="7">The sequence shown here is derived from an EMBL/GenBank/DDBJ whole genome shotgun (WGS) entry which is preliminary data.</text>
</comment>
<dbReference type="Gene3D" id="2.20.100.10">
    <property type="entry name" value="Thrombospondin type-1 (TSP1) repeat"/>
    <property type="match status" value="6"/>
</dbReference>
<dbReference type="Gene3D" id="2.60.120.830">
    <property type="match status" value="1"/>
</dbReference>
<keyword evidence="4" id="KW-0677">Repeat</keyword>
<dbReference type="Proteomes" id="UP000829720">
    <property type="component" value="Unassembled WGS sequence"/>
</dbReference>
<dbReference type="GO" id="GO:0004222">
    <property type="term" value="F:metalloendopeptidase activity"/>
    <property type="evidence" value="ECO:0007669"/>
    <property type="project" value="TreeGrafter"/>
</dbReference>
<dbReference type="InterPro" id="IPR050439">
    <property type="entry name" value="ADAMTS_ADAMTS-like"/>
</dbReference>
<comment type="subcellular location">
    <subcellularLocation>
        <location evidence="1">Secreted</location>
    </subcellularLocation>
</comment>
<evidence type="ECO:0000256" key="1">
    <source>
        <dbReference type="ARBA" id="ARBA00004613"/>
    </source>
</evidence>
<keyword evidence="2" id="KW-0964">Secreted</keyword>
<dbReference type="GO" id="GO:0031012">
    <property type="term" value="C:extracellular matrix"/>
    <property type="evidence" value="ECO:0007669"/>
    <property type="project" value="TreeGrafter"/>
</dbReference>
<feature type="chain" id="PRO_5035863098" description="PLAC domain-containing protein" evidence="5">
    <location>
        <begin position="25"/>
        <end position="652"/>
    </location>
</feature>
<keyword evidence="3 5" id="KW-0732">Signal</keyword>
<dbReference type="EMBL" id="JAERUA010000023">
    <property type="protein sequence ID" value="KAI1883720.1"/>
    <property type="molecule type" value="Genomic_DNA"/>
</dbReference>
<protein>
    <recommendedName>
        <fullName evidence="6">PLAC domain-containing protein</fullName>
    </recommendedName>
</protein>
<dbReference type="PANTHER" id="PTHR13723:SF316">
    <property type="entry name" value="LONELY HEART, ISOFORM A"/>
    <property type="match status" value="1"/>
</dbReference>
<accession>A0A8T3CIS0</accession>
<dbReference type="GO" id="GO:0005576">
    <property type="term" value="C:extracellular region"/>
    <property type="evidence" value="ECO:0007669"/>
    <property type="project" value="UniProtKB-SubCell"/>
</dbReference>
<feature type="signal peptide" evidence="5">
    <location>
        <begin position="1"/>
        <end position="24"/>
    </location>
</feature>
<dbReference type="GO" id="GO:0030198">
    <property type="term" value="P:extracellular matrix organization"/>
    <property type="evidence" value="ECO:0007669"/>
    <property type="project" value="TreeGrafter"/>
</dbReference>
<evidence type="ECO:0000256" key="2">
    <source>
        <dbReference type="ARBA" id="ARBA00022525"/>
    </source>
</evidence>
<dbReference type="FunFam" id="2.20.100.10:FF:000005">
    <property type="entry name" value="ADAM metallopeptidase with thrombospondin type 1 motif 9"/>
    <property type="match status" value="2"/>
</dbReference>
<dbReference type="PROSITE" id="PS50900">
    <property type="entry name" value="PLAC"/>
    <property type="match status" value="1"/>
</dbReference>
<dbReference type="InterPro" id="IPR000884">
    <property type="entry name" value="TSP1_rpt"/>
</dbReference>
<dbReference type="SUPFAM" id="SSF82895">
    <property type="entry name" value="TSP-1 type 1 repeat"/>
    <property type="match status" value="6"/>
</dbReference>
<dbReference type="GO" id="GO:0006508">
    <property type="term" value="P:proteolysis"/>
    <property type="evidence" value="ECO:0007669"/>
    <property type="project" value="TreeGrafter"/>
</dbReference>
<evidence type="ECO:0000256" key="5">
    <source>
        <dbReference type="SAM" id="SignalP"/>
    </source>
</evidence>
<name>A0A8T3CIS0_9TELE</name>
<keyword evidence="8" id="KW-1185">Reference proteome</keyword>
<evidence type="ECO:0000259" key="6">
    <source>
        <dbReference type="PROSITE" id="PS50900"/>
    </source>
</evidence>
<dbReference type="OrthoDB" id="10062690at2759"/>
<gene>
    <name evidence="7" type="ORF">AGOR_G00234450</name>
</gene>
<dbReference type="PROSITE" id="PS51257">
    <property type="entry name" value="PROKAR_LIPOPROTEIN"/>
    <property type="match status" value="1"/>
</dbReference>
<evidence type="ECO:0000313" key="7">
    <source>
        <dbReference type="EMBL" id="KAI1883720.1"/>
    </source>
</evidence>
<dbReference type="InterPro" id="IPR036383">
    <property type="entry name" value="TSP1_rpt_sf"/>
</dbReference>
<dbReference type="SMART" id="SM00209">
    <property type="entry name" value="TSP1"/>
    <property type="match status" value="6"/>
</dbReference>